<dbReference type="Pfam" id="PF12937">
    <property type="entry name" value="F-box-like"/>
    <property type="match status" value="1"/>
</dbReference>
<feature type="non-terminal residue" evidence="2">
    <location>
        <position position="1"/>
    </location>
</feature>
<dbReference type="InterPro" id="IPR017451">
    <property type="entry name" value="F-box-assoc_interact_dom"/>
</dbReference>
<dbReference type="InterPro" id="IPR036047">
    <property type="entry name" value="F-box-like_dom_sf"/>
</dbReference>
<dbReference type="SMART" id="SM00256">
    <property type="entry name" value="FBOX"/>
    <property type="match status" value="1"/>
</dbReference>
<reference evidence="3" key="1">
    <citation type="submission" date="2016-06" db="EMBL/GenBank/DDBJ databases">
        <title>Parallel loss of symbiosis genes in relatives of nitrogen-fixing non-legume Parasponia.</title>
        <authorList>
            <person name="Van Velzen R."/>
            <person name="Holmer R."/>
            <person name="Bu F."/>
            <person name="Rutten L."/>
            <person name="Van Zeijl A."/>
            <person name="Liu W."/>
            <person name="Santuari L."/>
            <person name="Cao Q."/>
            <person name="Sharma T."/>
            <person name="Shen D."/>
            <person name="Roswanjaya Y."/>
            <person name="Wardhani T."/>
            <person name="Kalhor M.S."/>
            <person name="Jansen J."/>
            <person name="Van den Hoogen J."/>
            <person name="Gungor B."/>
            <person name="Hartog M."/>
            <person name="Hontelez J."/>
            <person name="Verver J."/>
            <person name="Yang W.-C."/>
            <person name="Schijlen E."/>
            <person name="Repin R."/>
            <person name="Schilthuizen M."/>
            <person name="Schranz E."/>
            <person name="Heidstra R."/>
            <person name="Miyata K."/>
            <person name="Fedorova E."/>
            <person name="Kohlen W."/>
            <person name="Bisseling T."/>
            <person name="Smit S."/>
            <person name="Geurts R."/>
        </authorList>
    </citation>
    <scope>NUCLEOTIDE SEQUENCE [LARGE SCALE GENOMIC DNA]</scope>
    <source>
        <strain evidence="3">cv. WU1-14</strain>
    </source>
</reference>
<dbReference type="Proteomes" id="UP000237105">
    <property type="component" value="Unassembled WGS sequence"/>
</dbReference>
<dbReference type="PROSITE" id="PS50181">
    <property type="entry name" value="FBOX"/>
    <property type="match status" value="1"/>
</dbReference>
<proteinExistence type="predicted"/>
<organism evidence="2 3">
    <name type="scientific">Parasponia andersonii</name>
    <name type="common">Sponia andersonii</name>
    <dbReference type="NCBI Taxonomy" id="3476"/>
    <lineage>
        <taxon>Eukaryota</taxon>
        <taxon>Viridiplantae</taxon>
        <taxon>Streptophyta</taxon>
        <taxon>Embryophyta</taxon>
        <taxon>Tracheophyta</taxon>
        <taxon>Spermatophyta</taxon>
        <taxon>Magnoliopsida</taxon>
        <taxon>eudicotyledons</taxon>
        <taxon>Gunneridae</taxon>
        <taxon>Pentapetalae</taxon>
        <taxon>rosids</taxon>
        <taxon>fabids</taxon>
        <taxon>Rosales</taxon>
        <taxon>Cannabaceae</taxon>
        <taxon>Parasponia</taxon>
    </lineage>
</organism>
<dbReference type="EMBL" id="JXTB01000476">
    <property type="protein sequence ID" value="PON39061.1"/>
    <property type="molecule type" value="Genomic_DNA"/>
</dbReference>
<protein>
    <submittedName>
        <fullName evidence="2">F-box domain containing protein</fullName>
    </submittedName>
</protein>
<dbReference type="InterPro" id="IPR050796">
    <property type="entry name" value="SCF_F-box_component"/>
</dbReference>
<dbReference type="Gene3D" id="1.20.1280.50">
    <property type="match status" value="1"/>
</dbReference>
<dbReference type="InterPro" id="IPR001810">
    <property type="entry name" value="F-box_dom"/>
</dbReference>
<comment type="caution">
    <text evidence="2">The sequence shown here is derived from an EMBL/GenBank/DDBJ whole genome shotgun (WGS) entry which is preliminary data.</text>
</comment>
<evidence type="ECO:0000313" key="2">
    <source>
        <dbReference type="EMBL" id="PON39061.1"/>
    </source>
</evidence>
<dbReference type="SUPFAM" id="SSF81383">
    <property type="entry name" value="F-box domain"/>
    <property type="match status" value="1"/>
</dbReference>
<name>A0A2P5ARG1_PARAD</name>
<keyword evidence="3" id="KW-1185">Reference proteome</keyword>
<dbReference type="InterPro" id="IPR006527">
    <property type="entry name" value="F-box-assoc_dom_typ1"/>
</dbReference>
<evidence type="ECO:0000313" key="3">
    <source>
        <dbReference type="Proteomes" id="UP000237105"/>
    </source>
</evidence>
<dbReference type="STRING" id="3476.A0A2P5ARG1"/>
<gene>
    <name evidence="2" type="ORF">PanWU01x14_307680</name>
</gene>
<dbReference type="NCBIfam" id="TIGR01640">
    <property type="entry name" value="F_box_assoc_1"/>
    <property type="match status" value="1"/>
</dbReference>
<accession>A0A2P5ARG1</accession>
<sequence>LKAVMAETCFDLPEEVFVEIFSWLPLESLMQFKCVCKSWYALINILVKNPTFVNKQIYNIDKENLSPKCLVFCCPGTVYWRHPELESLRQRLFETIMIFHDGTESGNVNSDKEVFRLPTLPSELRLTHALRSHCNGIICLAFHQTVILCNPAINEWRTLPEPCLTHKNAGFWVRGVGFGYDSRANDYKIVRFGHDMLCRGRVKYFKTRAEVYSMRRDSWSEIQIQFEFDRLRFNCSPSVGKEVFCRGVFYWSIRSINRSIISFDVFDDVFRSIPLPDNLLVVRENHFTKLAVWNESIALFFYKQEKAGTDSIEVWVMDCDCSAGSKGYCSWIKKLIIRPTVDIAYPLAFLKHDEVLIKANAGTFVLYNLHSHMVRNLMFTENTYPSWDFSYVKSLLSVQGGHQSCS</sequence>
<dbReference type="CDD" id="cd22157">
    <property type="entry name" value="F-box_AtFBW1-like"/>
    <property type="match status" value="1"/>
</dbReference>
<feature type="domain" description="F-box" evidence="1">
    <location>
        <begin position="6"/>
        <end position="55"/>
    </location>
</feature>
<dbReference type="PANTHER" id="PTHR31672:SF13">
    <property type="entry name" value="F-BOX PROTEIN CPR30-LIKE"/>
    <property type="match status" value="1"/>
</dbReference>
<dbReference type="Pfam" id="PF07734">
    <property type="entry name" value="FBA_1"/>
    <property type="match status" value="1"/>
</dbReference>
<dbReference type="OrthoDB" id="1867629at2759"/>
<dbReference type="PANTHER" id="PTHR31672">
    <property type="entry name" value="BNACNNG10540D PROTEIN"/>
    <property type="match status" value="1"/>
</dbReference>
<dbReference type="AlphaFoldDB" id="A0A2P5ARG1"/>
<evidence type="ECO:0000259" key="1">
    <source>
        <dbReference type="PROSITE" id="PS50181"/>
    </source>
</evidence>